<name>F6DPS7_DESRL</name>
<dbReference type="STRING" id="696281.Desru_2538"/>
<dbReference type="Proteomes" id="UP000009234">
    <property type="component" value="Chromosome"/>
</dbReference>
<accession>F6DPS7</accession>
<feature type="chain" id="PRO_5003338800" evidence="1">
    <location>
        <begin position="23"/>
        <end position="280"/>
    </location>
</feature>
<proteinExistence type="predicted"/>
<dbReference type="HOGENOM" id="CLU_993001_0_0_9"/>
<feature type="domain" description="Copper amine oxidase-like N-terminal" evidence="2">
    <location>
        <begin position="67"/>
        <end position="146"/>
    </location>
</feature>
<reference evidence="3 4" key="2">
    <citation type="journal article" date="2012" name="Stand. Genomic Sci.">
        <title>Complete genome sequence of the sulfate-reducing firmicute Desulfotomaculum ruminis type strain (DL(T)).</title>
        <authorList>
            <person name="Spring S."/>
            <person name="Visser M."/>
            <person name="Lu M."/>
            <person name="Copeland A."/>
            <person name="Lapidus A."/>
            <person name="Lucas S."/>
            <person name="Cheng J.F."/>
            <person name="Han C."/>
            <person name="Tapia R."/>
            <person name="Goodwin L.A."/>
            <person name="Pitluck S."/>
            <person name="Ivanova N."/>
            <person name="Land M."/>
            <person name="Hauser L."/>
            <person name="Larimer F."/>
            <person name="Rohde M."/>
            <person name="Goker M."/>
            <person name="Detter J.C."/>
            <person name="Kyrpides N.C."/>
            <person name="Woyke T."/>
            <person name="Schaap P.J."/>
            <person name="Plugge C.M."/>
            <person name="Muyzer G."/>
            <person name="Kuever J."/>
            <person name="Pereira I.A."/>
            <person name="Parshina S.N."/>
            <person name="Bernier-Latmani R."/>
            <person name="Stams A.J."/>
            <person name="Klenk H.P."/>
        </authorList>
    </citation>
    <scope>NUCLEOTIDE SEQUENCE [LARGE SCALE GENOMIC DNA]</scope>
    <source>
        <strain evidence="4">ATCC 23193 / DSM 2154 / NCIB 8452 / DL</strain>
    </source>
</reference>
<feature type="signal peptide" evidence="1">
    <location>
        <begin position="1"/>
        <end position="22"/>
    </location>
</feature>
<dbReference type="SUPFAM" id="SSF55383">
    <property type="entry name" value="Copper amine oxidase, domain N"/>
    <property type="match status" value="1"/>
</dbReference>
<dbReference type="RefSeq" id="WP_013842522.1">
    <property type="nucleotide sequence ID" value="NC_015589.1"/>
</dbReference>
<evidence type="ECO:0000313" key="4">
    <source>
        <dbReference type="Proteomes" id="UP000009234"/>
    </source>
</evidence>
<keyword evidence="1" id="KW-0732">Signal</keyword>
<protein>
    <submittedName>
        <fullName evidence="3">Copper amine oxidase-like domain-containing protein</fullName>
    </submittedName>
</protein>
<reference evidence="4" key="1">
    <citation type="submission" date="2011-05" db="EMBL/GenBank/DDBJ databases">
        <title>Complete sequence of Desulfotomaculum ruminis DSM 2154.</title>
        <authorList>
            <person name="Lucas S."/>
            <person name="Copeland A."/>
            <person name="Lapidus A."/>
            <person name="Cheng J.-F."/>
            <person name="Goodwin L."/>
            <person name="Pitluck S."/>
            <person name="Lu M."/>
            <person name="Detter J.C."/>
            <person name="Han C."/>
            <person name="Tapia R."/>
            <person name="Land M."/>
            <person name="Hauser L."/>
            <person name="Kyrpides N."/>
            <person name="Ivanova N."/>
            <person name="Mikhailova N."/>
            <person name="Pagani I."/>
            <person name="Stams A.J.M."/>
            <person name="Plugge C.M."/>
            <person name="Muyzer G."/>
            <person name="Kuever J."/>
            <person name="Parshina S.N."/>
            <person name="Ivanova A.E."/>
            <person name="Nazina T.N."/>
            <person name="Brambilla E."/>
            <person name="Spring S."/>
            <person name="Klenk H.-P."/>
            <person name="Woyke T."/>
        </authorList>
    </citation>
    <scope>NUCLEOTIDE SEQUENCE [LARGE SCALE GENOMIC DNA]</scope>
    <source>
        <strain evidence="4">ATCC 23193 / DSM 2154 / NCIB 8452 / DL</strain>
    </source>
</reference>
<evidence type="ECO:0000313" key="3">
    <source>
        <dbReference type="EMBL" id="AEG60766.1"/>
    </source>
</evidence>
<gene>
    <name evidence="3" type="ordered locus">Desru_2538</name>
</gene>
<dbReference type="InterPro" id="IPR012854">
    <property type="entry name" value="Cu_amine_oxidase-like_N"/>
</dbReference>
<sequence>MKRMILLLTTLLILSVAGSAYAETSQGTVSLIIGDNEAQINGQSVAMAAPAQIIDGRTLVPLRFVGEAFGCDVQWNNTAQTAIVKLVNHAIEVPVSKNHAVINGVETEVQVPAQIIAGSTYVPLRFIGENLGAKVDFNSNTQTIFISIMTYLNKDQNFKMILPPEWIIDEEVSDGVRVIVPGEGYCQVAFADKGEGITPDNFSLFAGEWLKDYDGKNKLSQDIEGVIAGIVFIEDGLIQLHCIKLLDNGIFTFVGAIPETSLDANIQKQCEIALRSLNSL</sequence>
<dbReference type="Gene3D" id="3.30.457.10">
    <property type="entry name" value="Copper amine oxidase-like, N-terminal domain"/>
    <property type="match status" value="2"/>
</dbReference>
<dbReference type="KEGG" id="dru:Desru_2538"/>
<dbReference type="OrthoDB" id="268113at2"/>
<evidence type="ECO:0000259" key="2">
    <source>
        <dbReference type="Pfam" id="PF07833"/>
    </source>
</evidence>
<keyword evidence="4" id="KW-1185">Reference proteome</keyword>
<dbReference type="EMBL" id="CP002780">
    <property type="protein sequence ID" value="AEG60766.1"/>
    <property type="molecule type" value="Genomic_DNA"/>
</dbReference>
<dbReference type="Pfam" id="PF07833">
    <property type="entry name" value="Cu_amine_oxidN1"/>
    <property type="match status" value="1"/>
</dbReference>
<organism evidence="3 4">
    <name type="scientific">Desulforamulus ruminis (strain ATCC 23193 / DSM 2154 / NCIMB 8452 / DL)</name>
    <name type="common">Desulfotomaculum ruminis</name>
    <dbReference type="NCBI Taxonomy" id="696281"/>
    <lineage>
        <taxon>Bacteria</taxon>
        <taxon>Bacillati</taxon>
        <taxon>Bacillota</taxon>
        <taxon>Clostridia</taxon>
        <taxon>Eubacteriales</taxon>
        <taxon>Peptococcaceae</taxon>
        <taxon>Desulforamulus</taxon>
    </lineage>
</organism>
<dbReference type="AlphaFoldDB" id="F6DPS7"/>
<dbReference type="eggNOG" id="COG4447">
    <property type="taxonomic scope" value="Bacteria"/>
</dbReference>
<dbReference type="InterPro" id="IPR036582">
    <property type="entry name" value="Mao_N_sf"/>
</dbReference>
<evidence type="ECO:0000256" key="1">
    <source>
        <dbReference type="SAM" id="SignalP"/>
    </source>
</evidence>